<keyword evidence="1" id="KW-0812">Transmembrane</keyword>
<organism evidence="2 3">
    <name type="scientific">Rubrobacter marinus</name>
    <dbReference type="NCBI Taxonomy" id="2653852"/>
    <lineage>
        <taxon>Bacteria</taxon>
        <taxon>Bacillati</taxon>
        <taxon>Actinomycetota</taxon>
        <taxon>Rubrobacteria</taxon>
        <taxon>Rubrobacterales</taxon>
        <taxon>Rubrobacteraceae</taxon>
        <taxon>Rubrobacter</taxon>
    </lineage>
</organism>
<dbReference type="RefSeq" id="WP_166394835.1">
    <property type="nucleotide sequence ID" value="NZ_CP045121.1"/>
</dbReference>
<dbReference type="KEGG" id="rmar:GBA65_00045"/>
<feature type="transmembrane region" description="Helical" evidence="1">
    <location>
        <begin position="67"/>
        <end position="92"/>
    </location>
</feature>
<sequence>MTTVISAAIEVLRLVPLILAFFIPALLGMALLKERGEGYRKKALLVFLLGFGSIIGVQLLIRSVSTLQVLATIGASLAQALVALLIAAFTVYKLAD</sequence>
<evidence type="ECO:0000313" key="2">
    <source>
        <dbReference type="EMBL" id="QIN77168.1"/>
    </source>
</evidence>
<accession>A0A6G8PRQ4</accession>
<name>A0A6G8PRQ4_9ACTN</name>
<keyword evidence="3" id="KW-1185">Reference proteome</keyword>
<keyword evidence="1" id="KW-0472">Membrane</keyword>
<protein>
    <submittedName>
        <fullName evidence="2">Uncharacterized protein</fullName>
    </submittedName>
</protein>
<feature type="transmembrane region" description="Helical" evidence="1">
    <location>
        <begin position="12"/>
        <end position="32"/>
    </location>
</feature>
<dbReference type="EMBL" id="CP045121">
    <property type="protein sequence ID" value="QIN77168.1"/>
    <property type="molecule type" value="Genomic_DNA"/>
</dbReference>
<keyword evidence="1" id="KW-1133">Transmembrane helix</keyword>
<gene>
    <name evidence="2" type="ORF">GBA65_00045</name>
</gene>
<dbReference type="AlphaFoldDB" id="A0A6G8PRQ4"/>
<reference evidence="2 3" key="1">
    <citation type="submission" date="2019-10" db="EMBL/GenBank/DDBJ databases">
        <title>Rubrobacter sp nov SCSIO 52915 isolated from a deep-sea sediment in the South China Sea.</title>
        <authorList>
            <person name="Chen R.W."/>
        </authorList>
    </citation>
    <scope>NUCLEOTIDE SEQUENCE [LARGE SCALE GENOMIC DNA]</scope>
    <source>
        <strain evidence="2 3">SCSIO 52915</strain>
    </source>
</reference>
<proteinExistence type="predicted"/>
<evidence type="ECO:0000256" key="1">
    <source>
        <dbReference type="SAM" id="Phobius"/>
    </source>
</evidence>
<feature type="transmembrane region" description="Helical" evidence="1">
    <location>
        <begin position="44"/>
        <end position="61"/>
    </location>
</feature>
<evidence type="ECO:0000313" key="3">
    <source>
        <dbReference type="Proteomes" id="UP000502706"/>
    </source>
</evidence>
<dbReference type="Proteomes" id="UP000502706">
    <property type="component" value="Chromosome"/>
</dbReference>